<accession>A0A016UKI7</accession>
<proteinExistence type="predicted"/>
<dbReference type="AlphaFoldDB" id="A0A016UKI7"/>
<reference evidence="2" key="1">
    <citation type="journal article" date="2015" name="Nat. Genet.">
        <title>The genome and transcriptome of the zoonotic hookworm Ancylostoma ceylanicum identify infection-specific gene families.</title>
        <authorList>
            <person name="Schwarz E.M."/>
            <person name="Hu Y."/>
            <person name="Antoshechkin I."/>
            <person name="Miller M.M."/>
            <person name="Sternberg P.W."/>
            <person name="Aroian R.V."/>
        </authorList>
    </citation>
    <scope>NUCLEOTIDE SEQUENCE</scope>
    <source>
        <strain evidence="2">HY135</strain>
    </source>
</reference>
<name>A0A016UKI7_9BILA</name>
<dbReference type="EMBL" id="JARK01001372">
    <property type="protein sequence ID" value="EYC15715.1"/>
    <property type="molecule type" value="Genomic_DNA"/>
</dbReference>
<evidence type="ECO:0000313" key="1">
    <source>
        <dbReference type="EMBL" id="EYC15715.1"/>
    </source>
</evidence>
<organism evidence="1 2">
    <name type="scientific">Ancylostoma ceylanicum</name>
    <dbReference type="NCBI Taxonomy" id="53326"/>
    <lineage>
        <taxon>Eukaryota</taxon>
        <taxon>Metazoa</taxon>
        <taxon>Ecdysozoa</taxon>
        <taxon>Nematoda</taxon>
        <taxon>Chromadorea</taxon>
        <taxon>Rhabditida</taxon>
        <taxon>Rhabditina</taxon>
        <taxon>Rhabditomorpha</taxon>
        <taxon>Strongyloidea</taxon>
        <taxon>Ancylostomatidae</taxon>
        <taxon>Ancylostomatinae</taxon>
        <taxon>Ancylostoma</taxon>
    </lineage>
</organism>
<protein>
    <submittedName>
        <fullName evidence="1">Uncharacterized protein</fullName>
    </submittedName>
</protein>
<keyword evidence="2" id="KW-1185">Reference proteome</keyword>
<gene>
    <name evidence="1" type="primary">Acey_s0036.g3314</name>
    <name evidence="1" type="ORF">Y032_0036g3314</name>
</gene>
<evidence type="ECO:0000313" key="2">
    <source>
        <dbReference type="Proteomes" id="UP000024635"/>
    </source>
</evidence>
<comment type="caution">
    <text evidence="1">The sequence shown here is derived from an EMBL/GenBank/DDBJ whole genome shotgun (WGS) entry which is preliminary data.</text>
</comment>
<sequence length="98" mass="11420">MRSRRRPPRTKTWKHMDHASFGLRKRKDCKKSWLTIICTCRHNAQDQQHMKKARSDQIVINIQFRSIILASQNTAQLPCRAATPMRGGRPAGRCGCRY</sequence>
<dbReference type="Proteomes" id="UP000024635">
    <property type="component" value="Unassembled WGS sequence"/>
</dbReference>